<protein>
    <submittedName>
        <fullName evidence="2">Wsv442-like protein</fullName>
    </submittedName>
</protein>
<feature type="region of interest" description="Disordered" evidence="1">
    <location>
        <begin position="383"/>
        <end position="407"/>
    </location>
</feature>
<name>A0A9C7CFU8_9VIRU</name>
<proteinExistence type="predicted"/>
<evidence type="ECO:0000313" key="2">
    <source>
        <dbReference type="EMBL" id="BDT63024.1"/>
    </source>
</evidence>
<evidence type="ECO:0000256" key="1">
    <source>
        <dbReference type="SAM" id="MobiDB-lite"/>
    </source>
</evidence>
<accession>A0A9C7CFU8</accession>
<feature type="compositionally biased region" description="Basic and acidic residues" evidence="1">
    <location>
        <begin position="383"/>
        <end position="403"/>
    </location>
</feature>
<dbReference type="EMBL" id="LC738880">
    <property type="protein sequence ID" value="BDT63024.1"/>
    <property type="molecule type" value="Genomic_DNA"/>
</dbReference>
<reference evidence="2" key="1">
    <citation type="submission" date="2022-10" db="EMBL/GenBank/DDBJ databases">
        <title>Genome sequences of endogenous nimaviruses in decapod crustaceans.</title>
        <authorList>
            <person name="Kawato S."/>
            <person name="Nozaki R."/>
            <person name="Kondo H."/>
            <person name="Hirono I."/>
        </authorList>
    </citation>
    <scope>NUCLEOTIDE SEQUENCE</scope>
    <source>
        <strain evidence="2">Ube2021</strain>
    </source>
</reference>
<sequence length="880" mass="96870">MHSHDPKYVSGFGKIITRPGVIIPLADDHSTVAIGARGDSTIVLMTTDNTEFERQVHMRREIIRSLLSMHARWDKSPVAFMEKLANMAAASNAMARSAISEIHFDAGSCLFNDDMFVRTEGNDADTVIPAVALRRVCSPALDIFSKDYILKSLSSVMASFTVKSRPDAIAERRKIVASAISMLAATAARVAQLTDGRLTYVPDGHCVSVAMLKHRSDPERFRVHLVINDPIGSGWKVLGDLERSLLEKKIAVVSRLETLIEFSCKCVVHALLMRGLDSACMRRMVDSMEVPFYQPKAVGSYPEMTLLTAGNSTVAGEGSVVVTQDGLHHIHLSLTEFQVNIVLEKGSANNIVAINIEPTLSESNHTVSPSILQWYAFPYTEAPDSRRPEKSTDGNNERDRESIWDSVPIRSAASAKPQWRSSDEAVGGDSWRSKLTRLHRFYWVRTEGKENPVSADRYSSTVFDRIAAASAVVTSKAFTDRGVSNNTDFFQKLTGQALPIERELDDLINATALLCEIYGFDGNGNKPIVTLDKTDYPEGATTKRKLREIDALGDDAGYVLTLTGNAPDASSIRVIQLVKLRSFSSPARNFEEEFDELLLEEGCSSACSWYGISPATAFGYPNDKPSFCRPMCKAKGKQTTMFLFTPRCIYHTSYCYVHLYAVSEGPYGAVNYDHYSRHLTIGDGSYSADSVESQRAGFGMQGRVLLIIAALSARTHLSINQDMSARPLGITKVSYERSRGSHDKILIERDSDGDNNSSIGCKEIVTSSKLSNNPTCLKSFSTDNKIISVELLLRSESSYNRAEESEGTRGKVGTDDTTLCLSSTLEVKCSSMGDHDYFACPTEVAIRKYGVGISSPLKNKHEYDDVGDAKYEKATIIMAL</sequence>
<organism evidence="2">
    <name type="scientific">Trachysalambria curvirostris nimavirus</name>
    <dbReference type="NCBI Taxonomy" id="2984282"/>
    <lineage>
        <taxon>Viruses</taxon>
        <taxon>Viruses incertae sedis</taxon>
        <taxon>Naldaviricetes</taxon>
        <taxon>Nimaviridae</taxon>
    </lineage>
</organism>